<keyword evidence="1 3" id="KW-0238">DNA-binding</keyword>
<evidence type="ECO:0000259" key="2">
    <source>
        <dbReference type="PROSITE" id="PS50943"/>
    </source>
</evidence>
<dbReference type="Gene3D" id="2.60.120.10">
    <property type="entry name" value="Jelly Rolls"/>
    <property type="match status" value="1"/>
</dbReference>
<reference evidence="3" key="1">
    <citation type="journal article" date="2014" name="Int. J. Syst. Evol. Microbiol.">
        <title>Complete genome of a new Firmicutes species belonging to the dominant human colonic microbiota ('Ruminococcus bicirculans') reveals two chromosomes and a selective capacity to utilize plant glucans.</title>
        <authorList>
            <consortium name="NISC Comparative Sequencing Program"/>
            <person name="Wegmann U."/>
            <person name="Louis P."/>
            <person name="Goesmann A."/>
            <person name="Henrissat B."/>
            <person name="Duncan S.H."/>
            <person name="Flint H.J."/>
        </authorList>
    </citation>
    <scope>NUCLEOTIDE SEQUENCE</scope>
    <source>
        <strain evidence="3">NBRC 107169</strain>
    </source>
</reference>
<keyword evidence="4" id="KW-1185">Reference proteome</keyword>
<dbReference type="InterPro" id="IPR014710">
    <property type="entry name" value="RmlC-like_jellyroll"/>
</dbReference>
<accession>A0ABQ5UQ59</accession>
<dbReference type="CDD" id="cd00093">
    <property type="entry name" value="HTH_XRE"/>
    <property type="match status" value="1"/>
</dbReference>
<evidence type="ECO:0000313" key="4">
    <source>
        <dbReference type="Proteomes" id="UP001161405"/>
    </source>
</evidence>
<dbReference type="CDD" id="cd02209">
    <property type="entry name" value="cupin_XRE_C"/>
    <property type="match status" value="1"/>
</dbReference>
<dbReference type="InterPro" id="IPR011051">
    <property type="entry name" value="RmlC_Cupin_sf"/>
</dbReference>
<comment type="caution">
    <text evidence="3">The sequence shown here is derived from an EMBL/GenBank/DDBJ whole genome shotgun (WGS) entry which is preliminary data.</text>
</comment>
<name>A0ABQ5UQ59_9HYPH</name>
<gene>
    <name evidence="3" type="ORF">GCM10007879_09970</name>
</gene>
<feature type="domain" description="HTH cro/C1-type" evidence="2">
    <location>
        <begin position="15"/>
        <end position="69"/>
    </location>
</feature>
<dbReference type="PANTHER" id="PTHR46797:SF1">
    <property type="entry name" value="METHYLPHOSPHONATE SYNTHASE"/>
    <property type="match status" value="1"/>
</dbReference>
<dbReference type="InterPro" id="IPR001387">
    <property type="entry name" value="Cro/C1-type_HTH"/>
</dbReference>
<proteinExistence type="predicted"/>
<dbReference type="RefSeq" id="WP_284362466.1">
    <property type="nucleotide sequence ID" value="NZ_BSNI01000002.1"/>
</dbReference>
<dbReference type="Proteomes" id="UP001161405">
    <property type="component" value="Unassembled WGS sequence"/>
</dbReference>
<dbReference type="PROSITE" id="PS50943">
    <property type="entry name" value="HTH_CROC1"/>
    <property type="match status" value="1"/>
</dbReference>
<dbReference type="PANTHER" id="PTHR46797">
    <property type="entry name" value="HTH-TYPE TRANSCRIPTIONAL REGULATOR"/>
    <property type="match status" value="1"/>
</dbReference>
<dbReference type="InterPro" id="IPR050807">
    <property type="entry name" value="TransReg_Diox_bact_type"/>
</dbReference>
<dbReference type="Gene3D" id="1.10.260.40">
    <property type="entry name" value="lambda repressor-like DNA-binding domains"/>
    <property type="match status" value="1"/>
</dbReference>
<dbReference type="Pfam" id="PF07883">
    <property type="entry name" value="Cupin_2"/>
    <property type="match status" value="1"/>
</dbReference>
<organism evidence="3 4">
    <name type="scientific">Maritalea porphyrae</name>
    <dbReference type="NCBI Taxonomy" id="880732"/>
    <lineage>
        <taxon>Bacteria</taxon>
        <taxon>Pseudomonadati</taxon>
        <taxon>Pseudomonadota</taxon>
        <taxon>Alphaproteobacteria</taxon>
        <taxon>Hyphomicrobiales</taxon>
        <taxon>Devosiaceae</taxon>
        <taxon>Maritalea</taxon>
    </lineage>
</organism>
<dbReference type="SMART" id="SM00530">
    <property type="entry name" value="HTH_XRE"/>
    <property type="match status" value="1"/>
</dbReference>
<dbReference type="SUPFAM" id="SSF47413">
    <property type="entry name" value="lambda repressor-like DNA-binding domains"/>
    <property type="match status" value="1"/>
</dbReference>
<evidence type="ECO:0000256" key="1">
    <source>
        <dbReference type="ARBA" id="ARBA00023125"/>
    </source>
</evidence>
<evidence type="ECO:0000313" key="3">
    <source>
        <dbReference type="EMBL" id="GLQ16748.1"/>
    </source>
</evidence>
<sequence>MPKKLVPPPHLGAIVRKARKDHNLTLEMLAERCGVSKSMLSQIERGAVNPTFTLVWNLTQALGLDLSLLGERAVSDHMITHIPAYSTPSKGSADGKCLVKLLNPPRTAMPVEWYDYSAEPGGSLVSEPHAAGTMEHLTCISGTIEVQAGDLRAEAHAGDTLRYRADQPHAIKNVGSDKAQAFLVVALPQ</sequence>
<dbReference type="InterPro" id="IPR013096">
    <property type="entry name" value="Cupin_2"/>
</dbReference>
<dbReference type="Pfam" id="PF01381">
    <property type="entry name" value="HTH_3"/>
    <property type="match status" value="1"/>
</dbReference>
<dbReference type="SUPFAM" id="SSF51182">
    <property type="entry name" value="RmlC-like cupins"/>
    <property type="match status" value="1"/>
</dbReference>
<reference evidence="3" key="2">
    <citation type="submission" date="2023-01" db="EMBL/GenBank/DDBJ databases">
        <title>Draft genome sequence of Maritalea porphyrae strain NBRC 107169.</title>
        <authorList>
            <person name="Sun Q."/>
            <person name="Mori K."/>
        </authorList>
    </citation>
    <scope>NUCLEOTIDE SEQUENCE</scope>
    <source>
        <strain evidence="3">NBRC 107169</strain>
    </source>
</reference>
<protein>
    <submittedName>
        <fullName evidence="3">DNA-binding protein</fullName>
    </submittedName>
</protein>
<dbReference type="GO" id="GO:0003677">
    <property type="term" value="F:DNA binding"/>
    <property type="evidence" value="ECO:0007669"/>
    <property type="project" value="UniProtKB-KW"/>
</dbReference>
<dbReference type="InterPro" id="IPR010982">
    <property type="entry name" value="Lambda_DNA-bd_dom_sf"/>
</dbReference>
<dbReference type="EMBL" id="BSNI01000002">
    <property type="protein sequence ID" value="GLQ16748.1"/>
    <property type="molecule type" value="Genomic_DNA"/>
</dbReference>